<dbReference type="GO" id="GO:0004519">
    <property type="term" value="F:endonuclease activity"/>
    <property type="evidence" value="ECO:0007669"/>
    <property type="project" value="InterPro"/>
</dbReference>
<evidence type="ECO:0000313" key="1">
    <source>
        <dbReference type="EMBL" id="GBF79818.1"/>
    </source>
</evidence>
<proteinExistence type="predicted"/>
<gene>
    <name evidence="1" type="ORF">AsFPU1_1218</name>
</gene>
<dbReference type="OrthoDB" id="9799912at2"/>
<organism evidence="1 2">
    <name type="scientific">Aphanothece sacrum FPU1</name>
    <dbReference type="NCBI Taxonomy" id="1920663"/>
    <lineage>
        <taxon>Bacteria</taxon>
        <taxon>Bacillati</taxon>
        <taxon>Cyanobacteriota</taxon>
        <taxon>Cyanophyceae</taxon>
        <taxon>Oscillatoriophycideae</taxon>
        <taxon>Chroococcales</taxon>
        <taxon>Aphanothecaceae</taxon>
        <taxon>Aphanothece</taxon>
    </lineage>
</organism>
<evidence type="ECO:0008006" key="3">
    <source>
        <dbReference type="Google" id="ProtNLM"/>
    </source>
</evidence>
<dbReference type="InterPro" id="IPR018669">
    <property type="entry name" value="Toxin_HigB"/>
</dbReference>
<keyword evidence="2" id="KW-1185">Reference proteome</keyword>
<protein>
    <recommendedName>
        <fullName evidence="3">Type II toxin-antitoxin system HigB family toxin</fullName>
    </recommendedName>
</protein>
<sequence length="98" mass="11753">MRVINAKLLAEFILIYPEARIPLDTWLEVAKQANWRHLFDIKTNWHRGTDDVDGKTVFNIGGNKYRLITTINYQRGIIKIYYVLTHEEYDQENWKNKN</sequence>
<name>A0A401IEX0_APHSA</name>
<dbReference type="RefSeq" id="WP_124973955.1">
    <property type="nucleotide sequence ID" value="NZ_BDQK01000005.1"/>
</dbReference>
<dbReference type="GO" id="GO:0110001">
    <property type="term" value="C:toxin-antitoxin complex"/>
    <property type="evidence" value="ECO:0007669"/>
    <property type="project" value="InterPro"/>
</dbReference>
<dbReference type="EMBL" id="BDQK01000005">
    <property type="protein sequence ID" value="GBF79818.1"/>
    <property type="molecule type" value="Genomic_DNA"/>
</dbReference>
<dbReference type="GO" id="GO:0003723">
    <property type="term" value="F:RNA binding"/>
    <property type="evidence" value="ECO:0007669"/>
    <property type="project" value="InterPro"/>
</dbReference>
<evidence type="ECO:0000313" key="2">
    <source>
        <dbReference type="Proteomes" id="UP000287247"/>
    </source>
</evidence>
<dbReference type="AlphaFoldDB" id="A0A401IEX0"/>
<accession>A0A401IEX0</accession>
<comment type="caution">
    <text evidence="1">The sequence shown here is derived from an EMBL/GenBank/DDBJ whole genome shotgun (WGS) entry which is preliminary data.</text>
</comment>
<dbReference type="Pfam" id="PF09907">
    <property type="entry name" value="HigB_toxin"/>
    <property type="match status" value="1"/>
</dbReference>
<dbReference type="Proteomes" id="UP000287247">
    <property type="component" value="Unassembled WGS sequence"/>
</dbReference>
<reference evidence="2" key="1">
    <citation type="submission" date="2017-05" db="EMBL/GenBank/DDBJ databases">
        <title>Physiological properties and genetic analysis related to exopolysaccharide production of fresh-water unicellular cyanobacterium Aphanothece sacrum, Suizenji Nori, that has been cultured as a food source in Japan.</title>
        <authorList>
            <person name="Kanesaki Y."/>
            <person name="Yoshikawa S."/>
            <person name="Ohki K."/>
        </authorList>
    </citation>
    <scope>NUCLEOTIDE SEQUENCE [LARGE SCALE GENOMIC DNA]</scope>
    <source>
        <strain evidence="2">FPU1</strain>
    </source>
</reference>